<protein>
    <submittedName>
        <fullName evidence="1">14772_t:CDS:1</fullName>
    </submittedName>
</protein>
<proteinExistence type="predicted"/>
<feature type="non-terminal residue" evidence="1">
    <location>
        <position position="45"/>
    </location>
</feature>
<comment type="caution">
    <text evidence="1">The sequence shown here is derived from an EMBL/GenBank/DDBJ whole genome shotgun (WGS) entry which is preliminary data.</text>
</comment>
<evidence type="ECO:0000313" key="2">
    <source>
        <dbReference type="Proteomes" id="UP000789702"/>
    </source>
</evidence>
<sequence>MKWINTTWATTAKDFEVKTLRAFYSELEIKPYKISTPVNSNNPVK</sequence>
<keyword evidence="2" id="KW-1185">Reference proteome</keyword>
<dbReference type="EMBL" id="CAJVPU010014663">
    <property type="protein sequence ID" value="CAG8641681.1"/>
    <property type="molecule type" value="Genomic_DNA"/>
</dbReference>
<evidence type="ECO:0000313" key="1">
    <source>
        <dbReference type="EMBL" id="CAG8641681.1"/>
    </source>
</evidence>
<organism evidence="1 2">
    <name type="scientific">Dentiscutata heterogama</name>
    <dbReference type="NCBI Taxonomy" id="1316150"/>
    <lineage>
        <taxon>Eukaryota</taxon>
        <taxon>Fungi</taxon>
        <taxon>Fungi incertae sedis</taxon>
        <taxon>Mucoromycota</taxon>
        <taxon>Glomeromycotina</taxon>
        <taxon>Glomeromycetes</taxon>
        <taxon>Diversisporales</taxon>
        <taxon>Gigasporaceae</taxon>
        <taxon>Dentiscutata</taxon>
    </lineage>
</organism>
<accession>A0ACA9NEJ4</accession>
<dbReference type="Proteomes" id="UP000789702">
    <property type="component" value="Unassembled WGS sequence"/>
</dbReference>
<gene>
    <name evidence="1" type="ORF">DHETER_LOCUS8874</name>
</gene>
<reference evidence="1" key="1">
    <citation type="submission" date="2021-06" db="EMBL/GenBank/DDBJ databases">
        <authorList>
            <person name="Kallberg Y."/>
            <person name="Tangrot J."/>
            <person name="Rosling A."/>
        </authorList>
    </citation>
    <scope>NUCLEOTIDE SEQUENCE</scope>
    <source>
        <strain evidence="1">IL203A</strain>
    </source>
</reference>
<name>A0ACA9NEJ4_9GLOM</name>